<evidence type="ECO:0000256" key="2">
    <source>
        <dbReference type="SAM" id="MobiDB-lite"/>
    </source>
</evidence>
<dbReference type="PANTHER" id="PTHR23030:SF30">
    <property type="entry name" value="TYROSINE-PROTEIN PHOSPHATASE NON-RECEPTOR TYPE 23"/>
    <property type="match status" value="1"/>
</dbReference>
<feature type="compositionally biased region" description="Basic and acidic residues" evidence="2">
    <location>
        <begin position="1326"/>
        <end position="1343"/>
    </location>
</feature>
<sequence length="1610" mass="179143">MADTVTHSFSELYNIECPSLLPFNESPDRTEGAGEVSTFLGLPTKRNAHPITIKPAASKADTLASSFIGLIIQMQKKGKDLSGQQGAQSTIGSSPGSPIGNTVEDAKPHRPMQATPEYAFLDFQQELMPHILAAVPCPALSPSILSTAPLCSSAKEKTSKEDAIQLEDYLPEKNGFDLHTLLKDPEFAELIPTESQWYLLSQLRIHAGMPERSFSGIKKLAHYYSQLFHMEEKFPFENGKVDIEFNWFEAFSPDKQVLCNCIQYEKASVLFNVAAIYSQLGSRTRLWTMDGKRVAAGHFQKAAGILIFIRDSLSQRFKIKLDKFADMNETTLSTAATFMLAQAAECFYDKTHDEKSSSPVIALVAVYTSDLYDVAHRHGKDGCGILKHRFPRLWMSNMKCKSTLFGAIAHFHTGPVTSVDRVVAERLARLAAAKDLITDSYRISIDVGGILQDIVKGYLCTINNACLTVDAANNVHIHDTPFDSRLLSPLKRPPQALVNPTPLENCIPDLYKFQDIFHSIIAPNQREDVRMINQESCRVAHTGQNNLHQIVNDIDEKSIKFGLSHPHSIELTIQNHGVGVLRFSELKENAGKFIKKMQELQSEESSLSSDEMIQHLDRLRNYVGCSIQEASWHLKEFDISMYSSDSDRLVVLAELQSEVMQQDLDLKQSGAKYSELKKTFETEVCQFHISSWTESKLASIIPVLNGSKEDREYASSSIRRQYETAKSRRQTNISHLEELRRACQIKMIELRTVPSESWVRHSTLGIHDAMSSQRLRLADICTSVEKMILEKDLLLQNIAEQISILNGLSVHINDEIEQDKLVTNFIESVEKSMLFRTDTQNEIYMFIVLREETAKTLASVIKFVTNTGNYGAGNGGGASSVRQALPPHPEGVQRDPMVFQKWNEYEGMRAKPAGKPHYKTVIVNRTDSHEVDPVRIQIYNNNKPEKPNSLETRKRLALADLLDLNNPHPLPNTSHSLEIWQRLHDRASKQSHQAQTALDALDHLKPSEPVVPTVSPPNPHEAQRSLAVLLAAATAPRHPSSFVRDGHQLYRRRSSNRRISLISHIPGGFPRDKTPDVAKPIQSVEESTHISGGLLDTVKGSLSRMFTFKKDPASQAQCVPSTPQTVPSACVRTSLNSTSSSELNGRKSSLTTSIEMHTRLGALDRRGPAQVRNPLSRRVSTTLPQSTQVESESDCNSVVEWTDMEDLSNQEDTTANIEQDTGNKAGGIDKVVDDAQNTLDQATSDYMISRLMKENARLRNQFLDIRKGSAAATGSSRKEEPTVTKLEDALAANIQKMMELYKLQEGRIETLEKKAVNKNGGSGNTKKSDHTRKSEKTTAKSEKYHREMLARWIRDQTRLSEECITTDSPCSMSTSPSDDTPNQQNTKNGGPNGRKGDQRNTRREWSQRVTFDGNKGEDSHRGKQQGSKSQRQLGAFSQGGGTHFGISHQNVPPMVMLVPEIDITVSSKRMALQSTNSLLGEGYLCKPSGSKLSRVSAVFPNKSRTPHSGMPQAVLAAESSRKKDHTTLFEREDSGMVGTPVRGTSFDEAVVNTVLKGSADPTIEHGATHNRVSGRNEAAYSKARAFSRVAHMKLDNDRLVHALTSLDSSR</sequence>
<evidence type="ECO:0000313" key="5">
    <source>
        <dbReference type="Proteomes" id="UP001648503"/>
    </source>
</evidence>
<dbReference type="Proteomes" id="UP001648503">
    <property type="component" value="Unassembled WGS sequence"/>
</dbReference>
<feature type="region of interest" description="Disordered" evidence="2">
    <location>
        <begin position="1313"/>
        <end position="1343"/>
    </location>
</feature>
<dbReference type="EMBL" id="JAFCIX010000496">
    <property type="protein sequence ID" value="KAH6588662.1"/>
    <property type="molecule type" value="Genomic_DNA"/>
</dbReference>
<dbReference type="SMART" id="SM01041">
    <property type="entry name" value="BRO1"/>
    <property type="match status" value="1"/>
</dbReference>
<feature type="region of interest" description="Disordered" evidence="2">
    <location>
        <begin position="79"/>
        <end position="109"/>
    </location>
</feature>
<feature type="compositionally biased region" description="Low complexity" evidence="2">
    <location>
        <begin position="91"/>
        <end position="100"/>
    </location>
</feature>
<comment type="caution">
    <text evidence="4">The sequence shown here is derived from an EMBL/GenBank/DDBJ whole genome shotgun (WGS) entry which is preliminary data.</text>
</comment>
<protein>
    <recommendedName>
        <fullName evidence="1">BRO domain-containing protein 1</fullName>
    </recommendedName>
</protein>
<dbReference type="Pfam" id="PF03097">
    <property type="entry name" value="BRO1"/>
    <property type="match status" value="1"/>
</dbReference>
<accession>A0ABQ8EYK0</accession>
<reference evidence="4 5" key="1">
    <citation type="submission" date="2021-02" db="EMBL/GenBank/DDBJ databases">
        <title>Variation within the Batrachochytrium salamandrivorans European outbreak.</title>
        <authorList>
            <person name="Kelly M."/>
            <person name="Pasmans F."/>
            <person name="Shea T.P."/>
            <person name="Munoz J.F."/>
            <person name="Carranza S."/>
            <person name="Cuomo C.A."/>
            <person name="Martel A."/>
        </authorList>
    </citation>
    <scope>NUCLEOTIDE SEQUENCE [LARGE SCALE GENOMIC DNA]</scope>
    <source>
        <strain evidence="4 5">AMFP18/2</strain>
    </source>
</reference>
<feature type="region of interest" description="Disordered" evidence="2">
    <location>
        <begin position="1365"/>
        <end position="1447"/>
    </location>
</feature>
<evidence type="ECO:0000259" key="3">
    <source>
        <dbReference type="PROSITE" id="PS51180"/>
    </source>
</evidence>
<dbReference type="PROSITE" id="PS51180">
    <property type="entry name" value="BRO1"/>
    <property type="match status" value="1"/>
</dbReference>
<dbReference type="InterPro" id="IPR004328">
    <property type="entry name" value="BRO1_dom"/>
</dbReference>
<feature type="compositionally biased region" description="Basic and acidic residues" evidence="2">
    <location>
        <begin position="1394"/>
        <end position="1406"/>
    </location>
</feature>
<dbReference type="PANTHER" id="PTHR23030">
    <property type="entry name" value="PCD6 INTERACTING PROTEIN-RELATED"/>
    <property type="match status" value="1"/>
</dbReference>
<organism evidence="4 5">
    <name type="scientific">Batrachochytrium salamandrivorans</name>
    <dbReference type="NCBI Taxonomy" id="1357716"/>
    <lineage>
        <taxon>Eukaryota</taxon>
        <taxon>Fungi</taxon>
        <taxon>Fungi incertae sedis</taxon>
        <taxon>Chytridiomycota</taxon>
        <taxon>Chytridiomycota incertae sedis</taxon>
        <taxon>Chytridiomycetes</taxon>
        <taxon>Rhizophydiales</taxon>
        <taxon>Rhizophydiales incertae sedis</taxon>
        <taxon>Batrachochytrium</taxon>
    </lineage>
</organism>
<name>A0ABQ8EYK0_9FUNG</name>
<gene>
    <name evidence="4" type="ORF">BASA50_010624</name>
</gene>
<feature type="domain" description="BRO1" evidence="3">
    <location>
        <begin position="144"/>
        <end position="1007"/>
    </location>
</feature>
<keyword evidence="5" id="KW-1185">Reference proteome</keyword>
<proteinExistence type="predicted"/>
<evidence type="ECO:0000313" key="4">
    <source>
        <dbReference type="EMBL" id="KAH6588662.1"/>
    </source>
</evidence>
<dbReference type="InterPro" id="IPR038499">
    <property type="entry name" value="BRO1_sf"/>
</dbReference>
<evidence type="ECO:0000256" key="1">
    <source>
        <dbReference type="ARBA" id="ARBA00041284"/>
    </source>
</evidence>
<dbReference type="Gene3D" id="1.25.40.280">
    <property type="entry name" value="alix/aip1 like domains"/>
    <property type="match status" value="1"/>
</dbReference>
<feature type="compositionally biased region" description="Polar residues" evidence="2">
    <location>
        <begin position="1365"/>
        <end position="1389"/>
    </location>
</feature>